<dbReference type="GO" id="GO:0004029">
    <property type="term" value="F:aldehyde dehydrogenase (NAD+) activity"/>
    <property type="evidence" value="ECO:0007669"/>
    <property type="project" value="UniProtKB-EC"/>
</dbReference>
<gene>
    <name evidence="5" type="ORF">KXV57_009574</name>
</gene>
<dbReference type="InterPro" id="IPR016161">
    <property type="entry name" value="Ald_DH/histidinol_DH"/>
</dbReference>
<name>A0A9P8SS21_ASPFM</name>
<evidence type="ECO:0000256" key="2">
    <source>
        <dbReference type="ARBA" id="ARBA00024226"/>
    </source>
</evidence>
<feature type="domain" description="Aldehyde dehydrogenase" evidence="4">
    <location>
        <begin position="44"/>
        <end position="124"/>
    </location>
</feature>
<evidence type="ECO:0000313" key="5">
    <source>
        <dbReference type="EMBL" id="KAH1898521.1"/>
    </source>
</evidence>
<comment type="similarity">
    <text evidence="1">Belongs to the aldehyde dehydrogenase family.</text>
</comment>
<dbReference type="SUPFAM" id="SSF53720">
    <property type="entry name" value="ALDH-like"/>
    <property type="match status" value="1"/>
</dbReference>
<comment type="caution">
    <text evidence="5">The sequence shown here is derived from an EMBL/GenBank/DDBJ whole genome shotgun (WGS) entry which is preliminary data.</text>
</comment>
<reference evidence="5" key="1">
    <citation type="submission" date="2021-08" db="EMBL/GenBank/DDBJ databases">
        <title>Global Aspergillus fumigatus from environmental and clinical sources.</title>
        <authorList>
            <person name="Barber A."/>
            <person name="Sae-Ong T."/>
        </authorList>
    </citation>
    <scope>NUCLEOTIDE SEQUENCE</scope>
    <source>
        <strain evidence="5">NRZ-2016-071</strain>
    </source>
</reference>
<comment type="catalytic activity">
    <reaction evidence="3">
        <text>an aldehyde + NAD(+) + H2O = a carboxylate + NADH + 2 H(+)</text>
        <dbReference type="Rhea" id="RHEA:16185"/>
        <dbReference type="ChEBI" id="CHEBI:15377"/>
        <dbReference type="ChEBI" id="CHEBI:15378"/>
        <dbReference type="ChEBI" id="CHEBI:17478"/>
        <dbReference type="ChEBI" id="CHEBI:29067"/>
        <dbReference type="ChEBI" id="CHEBI:57540"/>
        <dbReference type="ChEBI" id="CHEBI:57945"/>
        <dbReference type="EC" id="1.2.1.3"/>
    </reaction>
</comment>
<dbReference type="AlphaFoldDB" id="A0A9P8SS21"/>
<dbReference type="EC" id="1.2.1.3" evidence="2"/>
<dbReference type="InterPro" id="IPR016162">
    <property type="entry name" value="Ald_DH_N"/>
</dbReference>
<dbReference type="PANTHER" id="PTHR11699">
    <property type="entry name" value="ALDEHYDE DEHYDROGENASE-RELATED"/>
    <property type="match status" value="1"/>
</dbReference>
<dbReference type="EMBL" id="JAIBSC010000094">
    <property type="protein sequence ID" value="KAH1898521.1"/>
    <property type="molecule type" value="Genomic_DNA"/>
</dbReference>
<organism evidence="5 6">
    <name type="scientific">Aspergillus fumigatus</name>
    <name type="common">Neosartorya fumigata</name>
    <dbReference type="NCBI Taxonomy" id="746128"/>
    <lineage>
        <taxon>Eukaryota</taxon>
        <taxon>Fungi</taxon>
        <taxon>Dikarya</taxon>
        <taxon>Ascomycota</taxon>
        <taxon>Pezizomycotina</taxon>
        <taxon>Eurotiomycetes</taxon>
        <taxon>Eurotiomycetidae</taxon>
        <taxon>Eurotiales</taxon>
        <taxon>Aspergillaceae</taxon>
        <taxon>Aspergillus</taxon>
        <taxon>Aspergillus subgen. Fumigati</taxon>
    </lineage>
</organism>
<dbReference type="Gene3D" id="3.40.605.10">
    <property type="entry name" value="Aldehyde Dehydrogenase, Chain A, domain 1"/>
    <property type="match status" value="1"/>
</dbReference>
<protein>
    <recommendedName>
        <fullName evidence="2">aldehyde dehydrogenase (NAD(+))</fullName>
        <ecNumber evidence="2">1.2.1.3</ecNumber>
    </recommendedName>
</protein>
<accession>A0A9P8SS21</accession>
<evidence type="ECO:0000256" key="3">
    <source>
        <dbReference type="ARBA" id="ARBA00049194"/>
    </source>
</evidence>
<proteinExistence type="inferred from homology"/>
<dbReference type="Proteomes" id="UP000813423">
    <property type="component" value="Unassembled WGS sequence"/>
</dbReference>
<evidence type="ECO:0000256" key="1">
    <source>
        <dbReference type="ARBA" id="ARBA00009986"/>
    </source>
</evidence>
<dbReference type="Pfam" id="PF00171">
    <property type="entry name" value="Aldedh"/>
    <property type="match status" value="1"/>
</dbReference>
<evidence type="ECO:0000313" key="6">
    <source>
        <dbReference type="Proteomes" id="UP000813423"/>
    </source>
</evidence>
<evidence type="ECO:0000259" key="4">
    <source>
        <dbReference type="Pfam" id="PF00171"/>
    </source>
</evidence>
<dbReference type="InterPro" id="IPR015590">
    <property type="entry name" value="Aldehyde_DH_dom"/>
</dbReference>
<sequence>MSIAVCNPTDGSTITADLQVAGGEDINAVVAAATSAFRTGPWDYAGHADKIAGEPYPPEDGIYKIVTYEPLGVCAFLASFKATFLYVGLKLRPALAAGNTASEKSPLGALALGRLVCEAGFPLGSSVWSLVVLRREHYLLPTWTSPISTSQALWPLVAGSKNLLAKATSSTAFWN</sequence>